<dbReference type="Proteomes" id="UP000176633">
    <property type="component" value="Unassembled WGS sequence"/>
</dbReference>
<evidence type="ECO:0000256" key="2">
    <source>
        <dbReference type="ARBA" id="ARBA00022649"/>
    </source>
</evidence>
<gene>
    <name evidence="3" type="ORF">A3G50_02735</name>
</gene>
<dbReference type="Pfam" id="PF05016">
    <property type="entry name" value="ParE_toxin"/>
    <property type="match status" value="1"/>
</dbReference>
<evidence type="ECO:0000313" key="4">
    <source>
        <dbReference type="Proteomes" id="UP000176633"/>
    </source>
</evidence>
<dbReference type="Gene3D" id="3.30.2310.20">
    <property type="entry name" value="RelE-like"/>
    <property type="match status" value="1"/>
</dbReference>
<dbReference type="InterPro" id="IPR035093">
    <property type="entry name" value="RelE/ParE_toxin_dom_sf"/>
</dbReference>
<dbReference type="PANTHER" id="PTHR35601:SF1">
    <property type="entry name" value="TOXIN RELE"/>
    <property type="match status" value="1"/>
</dbReference>
<keyword evidence="2" id="KW-1277">Toxin-antitoxin system</keyword>
<comment type="caution">
    <text evidence="3">The sequence shown here is derived from an EMBL/GenBank/DDBJ whole genome shotgun (WGS) entry which is preliminary data.</text>
</comment>
<dbReference type="SUPFAM" id="SSF143011">
    <property type="entry name" value="RelE-like"/>
    <property type="match status" value="1"/>
</dbReference>
<sequence length="83" mass="10147">MKIFYTQKAAKQLRDLPRLIQKRIVLKMCFYAKQENPLKFAKHLTDYREGEFRFRIGIYRLIFDVKRGAIYILKIDKRDSIYN</sequence>
<reference evidence="3 4" key="1">
    <citation type="journal article" date="2016" name="Nat. Commun.">
        <title>Thousands of microbial genomes shed light on interconnected biogeochemical processes in an aquifer system.</title>
        <authorList>
            <person name="Anantharaman K."/>
            <person name="Brown C.T."/>
            <person name="Hug L.A."/>
            <person name="Sharon I."/>
            <person name="Castelle C.J."/>
            <person name="Probst A.J."/>
            <person name="Thomas B.C."/>
            <person name="Singh A."/>
            <person name="Wilkins M.J."/>
            <person name="Karaoz U."/>
            <person name="Brodie E.L."/>
            <person name="Williams K.H."/>
            <person name="Hubbard S.S."/>
            <person name="Banfield J.F."/>
        </authorList>
    </citation>
    <scope>NUCLEOTIDE SEQUENCE [LARGE SCALE GENOMIC DNA]</scope>
</reference>
<dbReference type="InterPro" id="IPR007712">
    <property type="entry name" value="RelE/ParE_toxin"/>
</dbReference>
<evidence type="ECO:0000313" key="3">
    <source>
        <dbReference type="EMBL" id="OGG43905.1"/>
    </source>
</evidence>
<protein>
    <recommendedName>
        <fullName evidence="5">Plasmid stabilization protein</fullName>
    </recommendedName>
</protein>
<proteinExistence type="inferred from homology"/>
<evidence type="ECO:0000256" key="1">
    <source>
        <dbReference type="ARBA" id="ARBA00006226"/>
    </source>
</evidence>
<name>A0A1F6C406_9BACT</name>
<accession>A0A1F6C406</accession>
<organism evidence="3 4">
    <name type="scientific">Candidatus Jorgensenbacteria bacterium RIFCSPLOWO2_12_FULL_42_11</name>
    <dbReference type="NCBI Taxonomy" id="1798473"/>
    <lineage>
        <taxon>Bacteria</taxon>
        <taxon>Candidatus Joergenseniibacteriota</taxon>
    </lineage>
</organism>
<dbReference type="PANTHER" id="PTHR35601">
    <property type="entry name" value="TOXIN RELE"/>
    <property type="match status" value="1"/>
</dbReference>
<comment type="similarity">
    <text evidence="1">Belongs to the RelE toxin family.</text>
</comment>
<dbReference type="AlphaFoldDB" id="A0A1F6C406"/>
<evidence type="ECO:0008006" key="5">
    <source>
        <dbReference type="Google" id="ProtNLM"/>
    </source>
</evidence>
<dbReference type="STRING" id="1798473.A3G50_02735"/>
<dbReference type="EMBL" id="MFKM01000002">
    <property type="protein sequence ID" value="OGG43905.1"/>
    <property type="molecule type" value="Genomic_DNA"/>
</dbReference>